<dbReference type="AlphaFoldDB" id="A0AAD3SLC9"/>
<accession>A0AAD3SLC9</accession>
<proteinExistence type="predicted"/>
<comment type="caution">
    <text evidence="1">The sequence shown here is derived from an EMBL/GenBank/DDBJ whole genome shotgun (WGS) entry which is preliminary data.</text>
</comment>
<keyword evidence="2" id="KW-1185">Reference proteome</keyword>
<organism evidence="1 2">
    <name type="scientific">Nepenthes gracilis</name>
    <name type="common">Slender pitcher plant</name>
    <dbReference type="NCBI Taxonomy" id="150966"/>
    <lineage>
        <taxon>Eukaryota</taxon>
        <taxon>Viridiplantae</taxon>
        <taxon>Streptophyta</taxon>
        <taxon>Embryophyta</taxon>
        <taxon>Tracheophyta</taxon>
        <taxon>Spermatophyta</taxon>
        <taxon>Magnoliopsida</taxon>
        <taxon>eudicotyledons</taxon>
        <taxon>Gunneridae</taxon>
        <taxon>Pentapetalae</taxon>
        <taxon>Caryophyllales</taxon>
        <taxon>Nepenthaceae</taxon>
        <taxon>Nepenthes</taxon>
    </lineage>
</organism>
<dbReference type="Proteomes" id="UP001279734">
    <property type="component" value="Unassembled WGS sequence"/>
</dbReference>
<evidence type="ECO:0000313" key="2">
    <source>
        <dbReference type="Proteomes" id="UP001279734"/>
    </source>
</evidence>
<sequence length="192" mass="22048">MGNLDCTDAILFNTSIHSALGKSPFEVLYGREPPSLLAYAHGTTKLEAVEKFLVECDLVVGEARENLAWAQNRMKQPQHKKHGGRAYEIGDCVYMSSCTRIANIRLLKGGTRNWRPRWDNMILSPLSRCNRRMGSHLSAIDHKQLWRLGYAREFVKSSYIGSIRLQLKPPGRFLKISPFIFLIFLFWTRGMF</sequence>
<gene>
    <name evidence="1" type="ORF">Nepgr_015569</name>
</gene>
<name>A0AAD3SLC9_NEPGR</name>
<dbReference type="EMBL" id="BSYO01000013">
    <property type="protein sequence ID" value="GMH13728.1"/>
    <property type="molecule type" value="Genomic_DNA"/>
</dbReference>
<protein>
    <submittedName>
        <fullName evidence="1">Uncharacterized protein</fullName>
    </submittedName>
</protein>
<reference evidence="1" key="1">
    <citation type="submission" date="2023-05" db="EMBL/GenBank/DDBJ databases">
        <title>Nepenthes gracilis genome sequencing.</title>
        <authorList>
            <person name="Fukushima K."/>
        </authorList>
    </citation>
    <scope>NUCLEOTIDE SEQUENCE</scope>
    <source>
        <strain evidence="1">SING2019-196</strain>
    </source>
</reference>
<evidence type="ECO:0000313" key="1">
    <source>
        <dbReference type="EMBL" id="GMH13728.1"/>
    </source>
</evidence>